<evidence type="ECO:0000313" key="4">
    <source>
        <dbReference type="Proteomes" id="UP000606921"/>
    </source>
</evidence>
<name>A0ABN7JJL7_9HYPH</name>
<protein>
    <submittedName>
        <fullName evidence="3">Aminoglycoside nucleotidyltransferase ANT9</fullName>
    </submittedName>
</protein>
<gene>
    <name evidence="3" type="ORF">REJC140_03316</name>
</gene>
<feature type="domain" description="Adenylyltransferase AadA C-terminal" evidence="2">
    <location>
        <begin position="1"/>
        <end position="62"/>
    </location>
</feature>
<keyword evidence="4" id="KW-1185">Reference proteome</keyword>
<evidence type="ECO:0000256" key="1">
    <source>
        <dbReference type="ARBA" id="ARBA00022679"/>
    </source>
</evidence>
<comment type="caution">
    <text evidence="3">The sequence shown here is derived from an EMBL/GenBank/DDBJ whole genome shotgun (WGS) entry which is preliminary data.</text>
</comment>
<evidence type="ECO:0000259" key="2">
    <source>
        <dbReference type="Pfam" id="PF13427"/>
    </source>
</evidence>
<proteinExistence type="predicted"/>
<dbReference type="EMBL" id="CABFWF030000010">
    <property type="protein sequence ID" value="CAD7034442.1"/>
    <property type="molecule type" value="Genomic_DNA"/>
</dbReference>
<organism evidence="3 4">
    <name type="scientific">Pseudorhizobium endolithicum</name>
    <dbReference type="NCBI Taxonomy" id="1191678"/>
    <lineage>
        <taxon>Bacteria</taxon>
        <taxon>Pseudomonadati</taxon>
        <taxon>Pseudomonadota</taxon>
        <taxon>Alphaproteobacteria</taxon>
        <taxon>Hyphomicrobiales</taxon>
        <taxon>Rhizobiaceae</taxon>
        <taxon>Rhizobium/Agrobacterium group</taxon>
        <taxon>Pseudorhizobium</taxon>
    </lineage>
</organism>
<dbReference type="Pfam" id="PF13427">
    <property type="entry name" value="AadA_C"/>
    <property type="match status" value="1"/>
</dbReference>
<evidence type="ECO:0000313" key="3">
    <source>
        <dbReference type="EMBL" id="CAD7034442.1"/>
    </source>
</evidence>
<sequence>MWRTLAAGDFVSKDAAADWVMPLLPGRRAALIRQAKLQYLGLGDMDWTSDRQQVRRVADDLATPVAALL</sequence>
<accession>A0ABN7JJL7</accession>
<dbReference type="InterPro" id="IPR025184">
    <property type="entry name" value="AadA_C"/>
</dbReference>
<keyword evidence="1" id="KW-0808">Transferase</keyword>
<dbReference type="Proteomes" id="UP000606921">
    <property type="component" value="Unassembled WGS sequence"/>
</dbReference>
<reference evidence="3 4" key="1">
    <citation type="submission" date="2020-11" db="EMBL/GenBank/DDBJ databases">
        <authorList>
            <person name="Lassalle F."/>
        </authorList>
    </citation>
    <scope>NUCLEOTIDE SEQUENCE [LARGE SCALE GENOMIC DNA]</scope>
    <source>
        <strain evidence="3 4">JC140</strain>
    </source>
</reference>